<dbReference type="Pfam" id="PF07350">
    <property type="entry name" value="Gig2-like"/>
    <property type="match status" value="1"/>
</dbReference>
<dbReference type="Proteomes" id="UP000249497">
    <property type="component" value="Unassembled WGS sequence"/>
</dbReference>
<evidence type="ECO:0000313" key="1">
    <source>
        <dbReference type="EMBL" id="RAH80052.1"/>
    </source>
</evidence>
<dbReference type="InterPro" id="IPR010856">
    <property type="entry name" value="Gig2-like"/>
</dbReference>
<dbReference type="AlphaFoldDB" id="A0A8T8WXD3"/>
<dbReference type="OrthoDB" id="8249012at2759"/>
<organism evidence="1 2">
    <name type="scientific">Aspergillus japonicus CBS 114.51</name>
    <dbReference type="NCBI Taxonomy" id="1448312"/>
    <lineage>
        <taxon>Eukaryota</taxon>
        <taxon>Fungi</taxon>
        <taxon>Dikarya</taxon>
        <taxon>Ascomycota</taxon>
        <taxon>Pezizomycotina</taxon>
        <taxon>Eurotiomycetes</taxon>
        <taxon>Eurotiomycetidae</taxon>
        <taxon>Eurotiales</taxon>
        <taxon>Aspergillaceae</taxon>
        <taxon>Aspergillus</taxon>
        <taxon>Aspergillus subgen. Circumdati</taxon>
    </lineage>
</organism>
<dbReference type="EMBL" id="KZ824808">
    <property type="protein sequence ID" value="RAH80052.1"/>
    <property type="molecule type" value="Genomic_DNA"/>
</dbReference>
<keyword evidence="2" id="KW-1185">Reference proteome</keyword>
<protein>
    <submittedName>
        <fullName evidence="1">DUF1479-domain-containing protein</fullName>
    </submittedName>
</protein>
<dbReference type="Gene3D" id="2.60.120.330">
    <property type="entry name" value="B-lactam Antibiotic, Isopenicillin N Synthase, Chain"/>
    <property type="match status" value="2"/>
</dbReference>
<sequence>MHTSQVQTASLRPALRILSKPRAHRQLATSTQNPRKEGDISSVFVSLSGVKENALPLRFADQKRRLIAGHEDQVKQSWDRLLCRLRDEVALIATKGSEIIPSIDFKDIHAALAKFQDELRKRGVAVVRGVIPESEARTYKEEIEAYVRANPQTRAFPPHDPQVFELYWSQPQMRARDAGFALGPHVDGGSVERWEDDGYGLGQVYKRIWEGHCRVPAVADLYNGAGACSMFRMFQGWLSMSHTGPREGTLLVNPLFRFRLLRLALDTYLDPTNWRLEASMSSKLEGATPGYAQELSDILHPHLRLEKTMVHMPHIAPGDYVAWHCDTIHSVDKVHQGRGDSSVLYIPACPVTEANAQYVRRQREDFLNGVPPPDFPGGKGESEHIGRTTQAHLARYTKEQGLRSLGLEKWNTGEKNLKQGQRAVLKIADEIMGF</sequence>
<dbReference type="GeneID" id="37179584"/>
<accession>A0A8T8WXD3</accession>
<proteinExistence type="predicted"/>
<dbReference type="RefSeq" id="XP_025525946.1">
    <property type="nucleotide sequence ID" value="XM_025675891.1"/>
</dbReference>
<name>A0A8T8WXD3_ASPJA</name>
<dbReference type="InterPro" id="IPR027443">
    <property type="entry name" value="IPNS-like_sf"/>
</dbReference>
<gene>
    <name evidence="1" type="ORF">BO86DRAFT_434260</name>
</gene>
<dbReference type="PANTHER" id="PTHR30613">
    <property type="entry name" value="UNCHARACTERIZED PROTEIN YBIU-RELATED"/>
    <property type="match status" value="1"/>
</dbReference>
<reference evidence="1 2" key="1">
    <citation type="submission" date="2018-02" db="EMBL/GenBank/DDBJ databases">
        <title>The genomes of Aspergillus section Nigri reveals drivers in fungal speciation.</title>
        <authorList>
            <consortium name="DOE Joint Genome Institute"/>
            <person name="Vesth T.C."/>
            <person name="Nybo J."/>
            <person name="Theobald S."/>
            <person name="Brandl J."/>
            <person name="Frisvad J.C."/>
            <person name="Nielsen K.F."/>
            <person name="Lyhne E.K."/>
            <person name="Kogle M.E."/>
            <person name="Kuo A."/>
            <person name="Riley R."/>
            <person name="Clum A."/>
            <person name="Nolan M."/>
            <person name="Lipzen A."/>
            <person name="Salamov A."/>
            <person name="Henrissat B."/>
            <person name="Wiebenga A."/>
            <person name="De vries R.P."/>
            <person name="Grigoriev I.V."/>
            <person name="Mortensen U.H."/>
            <person name="Andersen M.R."/>
            <person name="Baker S.E."/>
        </authorList>
    </citation>
    <scope>NUCLEOTIDE SEQUENCE [LARGE SCALE GENOMIC DNA]</scope>
    <source>
        <strain evidence="1 2">CBS 114.51</strain>
    </source>
</reference>
<dbReference type="PANTHER" id="PTHR30613:SF1">
    <property type="entry name" value="DUF1479 DOMAIN PROTEIN (AFU_ORTHOLOGUE AFUA_5G09280)"/>
    <property type="match status" value="1"/>
</dbReference>
<evidence type="ECO:0000313" key="2">
    <source>
        <dbReference type="Proteomes" id="UP000249497"/>
    </source>
</evidence>
<dbReference type="SUPFAM" id="SSF51197">
    <property type="entry name" value="Clavaminate synthase-like"/>
    <property type="match status" value="1"/>
</dbReference>